<reference evidence="2 3" key="1">
    <citation type="submission" date="2024-02" db="EMBL/GenBank/DDBJ databases">
        <title>Expansion and revision of Xanthobacter and proposal of Roseixanthobacter gen. nov.</title>
        <authorList>
            <person name="Soltysiak M.P.M."/>
            <person name="Jalihal A."/>
            <person name="Ory A."/>
            <person name="Chrisophersen C."/>
            <person name="Lee A.D."/>
            <person name="Boulton J."/>
            <person name="Springer M."/>
        </authorList>
    </citation>
    <scope>NUCLEOTIDE SEQUENCE [LARGE SCALE GENOMIC DNA]</scope>
    <source>
        <strain evidence="2 3">23A</strain>
    </source>
</reference>
<dbReference type="SUPFAM" id="SSF55729">
    <property type="entry name" value="Acyl-CoA N-acyltransferases (Nat)"/>
    <property type="match status" value="1"/>
</dbReference>
<dbReference type="InterPro" id="IPR000182">
    <property type="entry name" value="GNAT_dom"/>
</dbReference>
<organism evidence="2 3">
    <name type="scientific">Xanthobacter oligotrophicus</name>
    <dbReference type="NCBI Taxonomy" id="2607286"/>
    <lineage>
        <taxon>Bacteria</taxon>
        <taxon>Pseudomonadati</taxon>
        <taxon>Pseudomonadota</taxon>
        <taxon>Alphaproteobacteria</taxon>
        <taxon>Hyphomicrobiales</taxon>
        <taxon>Xanthobacteraceae</taxon>
        <taxon>Xanthobacter</taxon>
    </lineage>
</organism>
<proteinExistence type="predicted"/>
<accession>A0ABW7A1J0</accession>
<evidence type="ECO:0000313" key="3">
    <source>
        <dbReference type="Proteomes" id="UP001604002"/>
    </source>
</evidence>
<evidence type="ECO:0000313" key="2">
    <source>
        <dbReference type="EMBL" id="MFG1373824.1"/>
    </source>
</evidence>
<dbReference type="Gene3D" id="3.40.630.30">
    <property type="match status" value="1"/>
</dbReference>
<dbReference type="Proteomes" id="UP001604002">
    <property type="component" value="Unassembled WGS sequence"/>
</dbReference>
<evidence type="ECO:0000259" key="1">
    <source>
        <dbReference type="PROSITE" id="PS51186"/>
    </source>
</evidence>
<keyword evidence="3" id="KW-1185">Reference proteome</keyword>
<dbReference type="RefSeq" id="WP_393993528.1">
    <property type="nucleotide sequence ID" value="NZ_JBAFVH010000009.1"/>
</dbReference>
<name>A0ABW7A1J0_9HYPH</name>
<gene>
    <name evidence="2" type="ORF">V5F32_16735</name>
</gene>
<dbReference type="PROSITE" id="PS51186">
    <property type="entry name" value="GNAT"/>
    <property type="match status" value="1"/>
</dbReference>
<feature type="domain" description="N-acetyltransferase" evidence="1">
    <location>
        <begin position="13"/>
        <end position="175"/>
    </location>
</feature>
<sequence length="226" mass="24549">MNALREFALTEPLTPRELGPDDLDAVDVLHHLAIGPLVRPEVVKPENRSYFEGILGGRGWTVGLYDGPMLVAYGILQHDHTPKDGPHRLLGLPPETKVGRLAGASVHPAYRGRGLQRVLIAARVKAAPPDMVLFSTAAPVNTPSWSSLLAEGFPIHDIQLFFGGYARYVLVRDGSTYDPAEAVLVDPLDTARQKALFAEGWHGYERSRLECGAAGVLFARPSRAEG</sequence>
<dbReference type="EMBL" id="JBAFVH010000009">
    <property type="protein sequence ID" value="MFG1373824.1"/>
    <property type="molecule type" value="Genomic_DNA"/>
</dbReference>
<comment type="caution">
    <text evidence="2">The sequence shown here is derived from an EMBL/GenBank/DDBJ whole genome shotgun (WGS) entry which is preliminary data.</text>
</comment>
<dbReference type="InterPro" id="IPR016181">
    <property type="entry name" value="Acyl_CoA_acyltransferase"/>
</dbReference>
<protein>
    <recommendedName>
        <fullName evidence="1">N-acetyltransferase domain-containing protein</fullName>
    </recommendedName>
</protein>